<geneLocation type="plasmid" evidence="2">
    <name>pCXC100</name>
</geneLocation>
<reference evidence="2" key="1">
    <citation type="submission" date="2003-09" db="EMBL/GenBank/DDBJ databases">
        <authorList>
            <person name="Li T."/>
            <person name="Yin P."/>
            <person name="Zhou Y."/>
            <person name="Zhang Y."/>
        </authorList>
    </citation>
    <scope>NUCLEOTIDE SEQUENCE</scope>
    <source>
        <plasmid evidence="2">pCXC100</plasmid>
    </source>
</reference>
<proteinExistence type="predicted"/>
<feature type="transmembrane region" description="Helical" evidence="1">
    <location>
        <begin position="37"/>
        <end position="55"/>
    </location>
</feature>
<accession>Q6EEG3</accession>
<keyword evidence="2" id="KW-0614">Plasmid</keyword>
<protein>
    <submittedName>
        <fullName evidence="2">Uncharacterized protein</fullName>
    </submittedName>
</protein>
<dbReference type="AlphaFoldDB" id="Q6EEG3"/>
<evidence type="ECO:0000256" key="1">
    <source>
        <dbReference type="SAM" id="Phobius"/>
    </source>
</evidence>
<keyword evidence="1" id="KW-0812">Transmembrane</keyword>
<organism evidence="2">
    <name type="scientific">Leifsonia xyli subsp. cynodontis</name>
    <name type="common">Clavibacter xyli cynodontis</name>
    <dbReference type="NCBI Taxonomy" id="31966"/>
    <lineage>
        <taxon>Bacteria</taxon>
        <taxon>Bacillati</taxon>
        <taxon>Actinomycetota</taxon>
        <taxon>Actinomycetes</taxon>
        <taxon>Micrococcales</taxon>
        <taxon>Microbacteriaceae</taxon>
        <taxon>Leifsonia</taxon>
    </lineage>
</organism>
<name>Q6EEG3_LEIXC</name>
<reference evidence="2" key="2">
    <citation type="journal article" date="2004" name="FEMS Microbiol. Lett.">
        <title>Characterization of the replicon of a 51-kb native plasmid from the gram-positive bacterium Leifsonia xyli subsp. cynodontis.</title>
        <authorList>
            <person name="Li T.-Y."/>
            <person name="Yin P."/>
            <person name="Zhou Y."/>
            <person name="Zhang Y."/>
            <person name="Zhang Y.-Y."/>
            <person name="Chen T.-A."/>
        </authorList>
    </citation>
    <scope>NUCLEOTIDE SEQUENCE</scope>
    <source>
        <plasmid evidence="2">pCXC100</plasmid>
    </source>
</reference>
<keyword evidence="1" id="KW-1133">Transmembrane helix</keyword>
<keyword evidence="1" id="KW-0472">Membrane</keyword>
<evidence type="ECO:0000313" key="2">
    <source>
        <dbReference type="EMBL" id="AAR27485.1"/>
    </source>
</evidence>
<sequence length="76" mass="8443">MQAKTFAAAACWPPWVWNASAFSSRERKLRPVAMKRMRPMCSSILMALAMALLLVRRIGRPGAAVVLARTRARTVS</sequence>
<dbReference type="EMBL" id="AY380839">
    <property type="protein sequence ID" value="AAR27485.1"/>
    <property type="molecule type" value="Genomic_DNA"/>
</dbReference>